<proteinExistence type="predicted"/>
<dbReference type="EMBL" id="VUJU01004186">
    <property type="protein sequence ID" value="KAF0755285.1"/>
    <property type="molecule type" value="Genomic_DNA"/>
</dbReference>
<protein>
    <submittedName>
        <fullName evidence="1">Uncharacterized protein</fullName>
    </submittedName>
</protein>
<dbReference type="AlphaFoldDB" id="A0A6G0YG26"/>
<name>A0A6G0YG26_APHCR</name>
<reference evidence="1 2" key="1">
    <citation type="submission" date="2019-08" db="EMBL/GenBank/DDBJ databases">
        <title>Whole genome of Aphis craccivora.</title>
        <authorList>
            <person name="Voronova N.V."/>
            <person name="Shulinski R.S."/>
            <person name="Bandarenka Y.V."/>
            <person name="Zhorov D.G."/>
            <person name="Warner D."/>
        </authorList>
    </citation>
    <scope>NUCLEOTIDE SEQUENCE [LARGE SCALE GENOMIC DNA]</scope>
    <source>
        <strain evidence="1">180601</strain>
        <tissue evidence="1">Whole Body</tissue>
    </source>
</reference>
<evidence type="ECO:0000313" key="2">
    <source>
        <dbReference type="Proteomes" id="UP000478052"/>
    </source>
</evidence>
<dbReference type="Proteomes" id="UP000478052">
    <property type="component" value="Unassembled WGS sequence"/>
</dbReference>
<accession>A0A6G0YG26</accession>
<sequence>MLNEKLCLLMKHRNLALFQLLKPNNSSLKVLQFIINNDSIVPYIAVSSINQKRLSDLAIISIEK</sequence>
<gene>
    <name evidence="1" type="ORF">FWK35_00035374</name>
</gene>
<evidence type="ECO:0000313" key="1">
    <source>
        <dbReference type="EMBL" id="KAF0755285.1"/>
    </source>
</evidence>
<organism evidence="1 2">
    <name type="scientific">Aphis craccivora</name>
    <name type="common">Cowpea aphid</name>
    <dbReference type="NCBI Taxonomy" id="307492"/>
    <lineage>
        <taxon>Eukaryota</taxon>
        <taxon>Metazoa</taxon>
        <taxon>Ecdysozoa</taxon>
        <taxon>Arthropoda</taxon>
        <taxon>Hexapoda</taxon>
        <taxon>Insecta</taxon>
        <taxon>Pterygota</taxon>
        <taxon>Neoptera</taxon>
        <taxon>Paraneoptera</taxon>
        <taxon>Hemiptera</taxon>
        <taxon>Sternorrhyncha</taxon>
        <taxon>Aphidomorpha</taxon>
        <taxon>Aphidoidea</taxon>
        <taxon>Aphididae</taxon>
        <taxon>Aphidini</taxon>
        <taxon>Aphis</taxon>
        <taxon>Aphis</taxon>
    </lineage>
</organism>
<comment type="caution">
    <text evidence="1">The sequence shown here is derived from an EMBL/GenBank/DDBJ whole genome shotgun (WGS) entry which is preliminary data.</text>
</comment>
<keyword evidence="2" id="KW-1185">Reference proteome</keyword>